<evidence type="ECO:0000256" key="1">
    <source>
        <dbReference type="ARBA" id="ARBA00022741"/>
    </source>
</evidence>
<feature type="compositionally biased region" description="Low complexity" evidence="5">
    <location>
        <begin position="23"/>
        <end position="36"/>
    </location>
</feature>
<dbReference type="Pfam" id="PF00271">
    <property type="entry name" value="Helicase_C"/>
    <property type="match status" value="1"/>
</dbReference>
<evidence type="ECO:0000313" key="7">
    <source>
        <dbReference type="EMBL" id="MBP0447562.1"/>
    </source>
</evidence>
<dbReference type="InterPro" id="IPR055206">
    <property type="entry name" value="DEXQc_SUV3"/>
</dbReference>
<feature type="region of interest" description="Disordered" evidence="5">
    <location>
        <begin position="1"/>
        <end position="47"/>
    </location>
</feature>
<dbReference type="PANTHER" id="PTHR12131">
    <property type="entry name" value="ATP-DEPENDENT RNA AND DNA HELICASE"/>
    <property type="match status" value="1"/>
</dbReference>
<sequence length="820" mass="88333">MISRGRQPATAGEPMEQHPPPAGADQPDAAGTGAPASEEAQHRSLIEARRPVWRERLATLARRAEALPARADDIAIAVTSIGDPEAGEGALMAALREAVLARLTGYGTPESALAAALEDLPRGTTGEPTLDAVGHCAALVAEAFAMPRLQADAFVFRATDAERRRRGERRAATRLARETQAAEERRLKEWESSLVGADAVPGLLGCTRHEAERWMRAGIIPVARRVAVRRGGRMVQEPEFDPAALDALRGEIAAWRRADAGERPAEARDARGEPRGETKRISNAAVARIAGLDRYAAHFATARALDRRIIACLGPTNSGKTYFGLSRLAEAESGLALGPLRLLAHEYREALEARGVPTSLSTGEERIRVPGSRHTAATVEMCPFTNPVDVAVIDEIQMLADPERGAAWTAALMGVPARQVIVLGAPDAAPMVRRIAQLCGDPLEEVRLERMGPLSAAPVPVPLAEIGRGDAVIAFSRREVFALRAELLRRGRTVAVVYGALGPTVRRAEARRFREGEAEVLVATDAIGMGLNIGPLRRVVFSALTKYDGKDDRPLTVQEIKQIGGRAGRFGGEHAEGIVAVLEGGGDPREIARALKAAPEAPDDLRPPVAPDAEIVAAVAAEMGTDSLFGTLRRIERAVLRRDDPNYRLGDLSTQMAIAAAVDGVRELSLLDRWTYAMCPVDERDEGIQRLSDWAVEHALGMAVPPPRAGRLPPPDRAGQDTLQLAERVHRRLVAWRWMALRFPETYRDLETALAESRRLNEWIEAVLSALPSGRSRSVAGGGDAAPRGRGPRRKTFSGPPRRGPPNAGFRTGGAPRREP</sequence>
<keyword evidence="4" id="KW-0067">ATP-binding</keyword>
<keyword evidence="8" id="KW-1185">Reference proteome</keyword>
<comment type="caution">
    <text evidence="7">The sequence shown here is derived from an EMBL/GenBank/DDBJ whole genome shotgun (WGS) entry which is preliminary data.</text>
</comment>
<dbReference type="InterPro" id="IPR050699">
    <property type="entry name" value="RNA-DNA_Helicase"/>
</dbReference>
<dbReference type="SMART" id="SM00490">
    <property type="entry name" value="HELICc"/>
    <property type="match status" value="1"/>
</dbReference>
<name>A0ABS4AKJ0_9PROT</name>
<dbReference type="Gene3D" id="3.40.50.300">
    <property type="entry name" value="P-loop containing nucleotide triphosphate hydrolases"/>
    <property type="match status" value="2"/>
</dbReference>
<keyword evidence="1" id="KW-0547">Nucleotide-binding</keyword>
<dbReference type="EMBL" id="JAGIZB010000042">
    <property type="protein sequence ID" value="MBP0447562.1"/>
    <property type="molecule type" value="Genomic_DNA"/>
</dbReference>
<dbReference type="Proteomes" id="UP000681594">
    <property type="component" value="Unassembled WGS sequence"/>
</dbReference>
<keyword evidence="2" id="KW-0378">Hydrolase</keyword>
<evidence type="ECO:0000256" key="5">
    <source>
        <dbReference type="SAM" id="MobiDB-lite"/>
    </source>
</evidence>
<evidence type="ECO:0000259" key="6">
    <source>
        <dbReference type="PROSITE" id="PS51194"/>
    </source>
</evidence>
<accession>A0ABS4AKJ0</accession>
<dbReference type="InterPro" id="IPR022192">
    <property type="entry name" value="SUV3_C"/>
</dbReference>
<reference evidence="7 8" key="1">
    <citation type="submission" date="2021-03" db="EMBL/GenBank/DDBJ databases">
        <authorList>
            <person name="So Y."/>
        </authorList>
    </citation>
    <scope>NUCLEOTIDE SEQUENCE [LARGE SCALE GENOMIC DNA]</scope>
    <source>
        <strain evidence="7 8">SSH11</strain>
    </source>
</reference>
<evidence type="ECO:0000256" key="2">
    <source>
        <dbReference type="ARBA" id="ARBA00022801"/>
    </source>
</evidence>
<proteinExistence type="predicted"/>
<dbReference type="InterPro" id="IPR001650">
    <property type="entry name" value="Helicase_C-like"/>
</dbReference>
<keyword evidence="3 7" id="KW-0347">Helicase</keyword>
<feature type="domain" description="Helicase C-terminal" evidence="6">
    <location>
        <begin position="458"/>
        <end position="623"/>
    </location>
</feature>
<dbReference type="Pfam" id="PF18147">
    <property type="entry name" value="Suv3_C_1"/>
    <property type="match status" value="1"/>
</dbReference>
<organism evidence="7 8">
    <name type="scientific">Pararoseomonas baculiformis</name>
    <dbReference type="NCBI Taxonomy" id="2820812"/>
    <lineage>
        <taxon>Bacteria</taxon>
        <taxon>Pseudomonadati</taxon>
        <taxon>Pseudomonadota</taxon>
        <taxon>Alphaproteobacteria</taxon>
        <taxon>Acetobacterales</taxon>
        <taxon>Acetobacteraceae</taxon>
        <taxon>Pararoseomonas</taxon>
    </lineage>
</organism>
<dbReference type="Gene3D" id="1.20.58.1080">
    <property type="match status" value="1"/>
</dbReference>
<protein>
    <submittedName>
        <fullName evidence="7">RNA helicase</fullName>
    </submittedName>
</protein>
<dbReference type="Pfam" id="PF22527">
    <property type="entry name" value="DEXQc_Suv3"/>
    <property type="match status" value="1"/>
</dbReference>
<dbReference type="PROSITE" id="PS51194">
    <property type="entry name" value="HELICASE_CTER"/>
    <property type="match status" value="1"/>
</dbReference>
<dbReference type="InterPro" id="IPR027417">
    <property type="entry name" value="P-loop_NTPase"/>
</dbReference>
<dbReference type="Pfam" id="PF12513">
    <property type="entry name" value="SUV3_C"/>
    <property type="match status" value="1"/>
</dbReference>
<dbReference type="SUPFAM" id="SSF52540">
    <property type="entry name" value="P-loop containing nucleoside triphosphate hydrolases"/>
    <property type="match status" value="1"/>
</dbReference>
<feature type="region of interest" description="Disordered" evidence="5">
    <location>
        <begin position="259"/>
        <end position="279"/>
    </location>
</feature>
<evidence type="ECO:0000256" key="3">
    <source>
        <dbReference type="ARBA" id="ARBA00022806"/>
    </source>
</evidence>
<feature type="region of interest" description="Disordered" evidence="5">
    <location>
        <begin position="774"/>
        <end position="820"/>
    </location>
</feature>
<dbReference type="InterPro" id="IPR041082">
    <property type="entry name" value="Suv3_C_1"/>
</dbReference>
<gene>
    <name evidence="7" type="ORF">J8J14_22645</name>
</gene>
<dbReference type="GO" id="GO:0004386">
    <property type="term" value="F:helicase activity"/>
    <property type="evidence" value="ECO:0007669"/>
    <property type="project" value="UniProtKB-KW"/>
</dbReference>
<dbReference type="Gene3D" id="1.20.272.40">
    <property type="match status" value="1"/>
</dbReference>
<evidence type="ECO:0000256" key="4">
    <source>
        <dbReference type="ARBA" id="ARBA00022840"/>
    </source>
</evidence>
<dbReference type="PANTHER" id="PTHR12131:SF1">
    <property type="entry name" value="ATP-DEPENDENT RNA HELICASE SUPV3L1, MITOCHONDRIAL-RELATED"/>
    <property type="match status" value="1"/>
</dbReference>
<evidence type="ECO:0000313" key="8">
    <source>
        <dbReference type="Proteomes" id="UP000681594"/>
    </source>
</evidence>